<evidence type="ECO:0000313" key="2">
    <source>
        <dbReference type="Proteomes" id="UP000439903"/>
    </source>
</evidence>
<organism evidence="1 2">
    <name type="scientific">Gigaspora margarita</name>
    <dbReference type="NCBI Taxonomy" id="4874"/>
    <lineage>
        <taxon>Eukaryota</taxon>
        <taxon>Fungi</taxon>
        <taxon>Fungi incertae sedis</taxon>
        <taxon>Mucoromycota</taxon>
        <taxon>Glomeromycotina</taxon>
        <taxon>Glomeromycetes</taxon>
        <taxon>Diversisporales</taxon>
        <taxon>Gigasporaceae</taxon>
        <taxon>Gigaspora</taxon>
    </lineage>
</organism>
<dbReference type="PANTHER" id="PTHR24114:SF2">
    <property type="entry name" value="F-BOX DOMAIN-CONTAINING PROTEIN-RELATED"/>
    <property type="match status" value="1"/>
</dbReference>
<reference evidence="1 2" key="1">
    <citation type="journal article" date="2019" name="Environ. Microbiol.">
        <title>At the nexus of three kingdoms: the genome of the mycorrhizal fungus Gigaspora margarita provides insights into plant, endobacterial and fungal interactions.</title>
        <authorList>
            <person name="Venice F."/>
            <person name="Ghignone S."/>
            <person name="Salvioli di Fossalunga A."/>
            <person name="Amselem J."/>
            <person name="Novero M."/>
            <person name="Xianan X."/>
            <person name="Sedzielewska Toro K."/>
            <person name="Morin E."/>
            <person name="Lipzen A."/>
            <person name="Grigoriev I.V."/>
            <person name="Henrissat B."/>
            <person name="Martin F.M."/>
            <person name="Bonfante P."/>
        </authorList>
    </citation>
    <scope>NUCLEOTIDE SEQUENCE [LARGE SCALE GENOMIC DNA]</scope>
    <source>
        <strain evidence="1 2">BEG34</strain>
    </source>
</reference>
<dbReference type="InterPro" id="IPR052394">
    <property type="entry name" value="LRR-containing"/>
</dbReference>
<sequence length="340" mass="38184">MQKCWCSEPLERPSISEIDSEINSSYWNIDKIFVEAENKRQELLKSGKFIAKHIHPHSKTHSKLLNPTIGSLPSNLHRSFRFYMSGPVNFFQNSDGDSFNIILDLFKNSGNLNTASNPPNSKKHTIKSLSNEEDYNEIKRRKIFNDEISSSQPYTLPITEAIYKITSLSNLNLEHDKLCYEAGKILAEALYTNPTLNYLDLSSKYLCNGAGQGIAMALYNNSTLSNLNLEGNDLGDEADLSENKLGESAGKALAEALCKNNTLINLNLRSNQLGESVGKALVEALYKNTTLTNLNLRENNITYLRSNDRGESIEKALAEALCSKFRRTQLDLSEMCWVNQ</sequence>
<dbReference type="Gene3D" id="3.80.10.10">
    <property type="entry name" value="Ribonuclease Inhibitor"/>
    <property type="match status" value="2"/>
</dbReference>
<dbReference type="InterPro" id="IPR001611">
    <property type="entry name" value="Leu-rich_rpt"/>
</dbReference>
<dbReference type="PANTHER" id="PTHR24114">
    <property type="entry name" value="LEUCINE RICH REPEAT FAMILY PROTEIN"/>
    <property type="match status" value="1"/>
</dbReference>
<keyword evidence="2" id="KW-1185">Reference proteome</keyword>
<dbReference type="SUPFAM" id="SSF52047">
    <property type="entry name" value="RNI-like"/>
    <property type="match status" value="1"/>
</dbReference>
<dbReference type="InterPro" id="IPR032675">
    <property type="entry name" value="LRR_dom_sf"/>
</dbReference>
<comment type="caution">
    <text evidence="1">The sequence shown here is derived from an EMBL/GenBank/DDBJ whole genome shotgun (WGS) entry which is preliminary data.</text>
</comment>
<dbReference type="SMART" id="SM00368">
    <property type="entry name" value="LRR_RI"/>
    <property type="match status" value="4"/>
</dbReference>
<dbReference type="OrthoDB" id="120976at2759"/>
<gene>
    <name evidence="1" type="ORF">F8M41_007497</name>
</gene>
<accession>A0A8H3X7W6</accession>
<protein>
    <submittedName>
        <fullName evidence="1">NOD3 protein</fullName>
    </submittedName>
</protein>
<dbReference type="Pfam" id="PF13516">
    <property type="entry name" value="LRR_6"/>
    <property type="match status" value="2"/>
</dbReference>
<dbReference type="Proteomes" id="UP000439903">
    <property type="component" value="Unassembled WGS sequence"/>
</dbReference>
<evidence type="ECO:0000313" key="1">
    <source>
        <dbReference type="EMBL" id="KAF0416230.1"/>
    </source>
</evidence>
<dbReference type="EMBL" id="WTPW01001758">
    <property type="protein sequence ID" value="KAF0416230.1"/>
    <property type="molecule type" value="Genomic_DNA"/>
</dbReference>
<name>A0A8H3X7W6_GIGMA</name>
<proteinExistence type="predicted"/>
<dbReference type="AlphaFoldDB" id="A0A8H3X7W6"/>